<dbReference type="EMBL" id="CAUYUJ010015221">
    <property type="protein sequence ID" value="CAK0851257.1"/>
    <property type="molecule type" value="Genomic_DNA"/>
</dbReference>
<dbReference type="SUPFAM" id="SSF53383">
    <property type="entry name" value="PLP-dependent transferases"/>
    <property type="match status" value="1"/>
</dbReference>
<accession>A0ABN9TZ55</accession>
<dbReference type="Proteomes" id="UP001189429">
    <property type="component" value="Unassembled WGS sequence"/>
</dbReference>
<dbReference type="InterPro" id="IPR015422">
    <property type="entry name" value="PyrdxlP-dep_Trfase_small"/>
</dbReference>
<evidence type="ECO:0000256" key="3">
    <source>
        <dbReference type="ARBA" id="ARBA00022679"/>
    </source>
</evidence>
<keyword evidence="2" id="KW-0032">Aminotransferase</keyword>
<dbReference type="InterPro" id="IPR015421">
    <property type="entry name" value="PyrdxlP-dep_Trfase_major"/>
</dbReference>
<dbReference type="Pfam" id="PF00155">
    <property type="entry name" value="Aminotran_1_2"/>
    <property type="match status" value="1"/>
</dbReference>
<dbReference type="PANTHER" id="PTHR43807:SF20">
    <property type="entry name" value="FI04487P"/>
    <property type="match status" value="1"/>
</dbReference>
<evidence type="ECO:0000259" key="5">
    <source>
        <dbReference type="Pfam" id="PF00155"/>
    </source>
</evidence>
<evidence type="ECO:0000313" key="6">
    <source>
        <dbReference type="EMBL" id="CAK0851257.1"/>
    </source>
</evidence>
<dbReference type="Gene3D" id="3.90.1150.10">
    <property type="entry name" value="Aspartate Aminotransferase, domain 1"/>
    <property type="match status" value="1"/>
</dbReference>
<reference evidence="6" key="1">
    <citation type="submission" date="2023-10" db="EMBL/GenBank/DDBJ databases">
        <authorList>
            <person name="Chen Y."/>
            <person name="Shah S."/>
            <person name="Dougan E. K."/>
            <person name="Thang M."/>
            <person name="Chan C."/>
        </authorList>
    </citation>
    <scope>NUCLEOTIDE SEQUENCE [LARGE SCALE GENOMIC DNA]</scope>
</reference>
<protein>
    <recommendedName>
        <fullName evidence="5">Aminotransferase class I/classII large domain-containing protein</fullName>
    </recommendedName>
</protein>
<dbReference type="InterPro" id="IPR015424">
    <property type="entry name" value="PyrdxlP-dep_Trfase"/>
</dbReference>
<feature type="domain" description="Aminotransferase class I/classII large" evidence="5">
    <location>
        <begin position="84"/>
        <end position="441"/>
    </location>
</feature>
<gene>
    <name evidence="6" type="ORF">PCOR1329_LOCUS43442</name>
</gene>
<dbReference type="InterPro" id="IPR004839">
    <property type="entry name" value="Aminotransferase_I/II_large"/>
</dbReference>
<sequence length="459" mass="48909">MSWALLVSSASGEPRLDWEPLEPPTTERDAHSVAILSPASWLHCAVSVARNMRKLSRRSQVLASGGGDAAKVWETVNALGAKPGMINMGQGFPDFEGSAVARQHAVEAIRMGGAGMNQYSAQPGLLQLREAIAGFCERRHGAVYEPTTEIVVTAGAQEALAASFLAFLDAGDEIVLIEPFYPFMLGSVHLAGAVPRMVTLQPPDFGIPIADLRDAASSPKVKMIVLNTPHNPTGHVATAEEVNAIADICREKDLIAVADEVYEHCVFAGRAHHRLADLPGMRERTVSIGSGGKLFSVTGWRVARAAGPAELLRPLGQVHTHLTFSAPTPLQAGIAAALGADDGLHGVACLFAGNFELLSTALLSVPGVRRICAAQGGYFLVAETDRRDVDFCTMLAEEYQMACTPMSVFYVTPFAEDSPCNLVRFTICKSRELIERACKALAGKPIGEAATSAKRQRTA</sequence>
<organism evidence="6 7">
    <name type="scientific">Prorocentrum cordatum</name>
    <dbReference type="NCBI Taxonomy" id="2364126"/>
    <lineage>
        <taxon>Eukaryota</taxon>
        <taxon>Sar</taxon>
        <taxon>Alveolata</taxon>
        <taxon>Dinophyceae</taxon>
        <taxon>Prorocentrales</taxon>
        <taxon>Prorocentraceae</taxon>
        <taxon>Prorocentrum</taxon>
    </lineage>
</organism>
<dbReference type="CDD" id="cd00609">
    <property type="entry name" value="AAT_like"/>
    <property type="match status" value="1"/>
</dbReference>
<keyword evidence="4" id="KW-0663">Pyridoxal phosphate</keyword>
<comment type="cofactor">
    <cofactor evidence="1">
        <name>pyridoxal 5'-phosphate</name>
        <dbReference type="ChEBI" id="CHEBI:597326"/>
    </cofactor>
</comment>
<dbReference type="PANTHER" id="PTHR43807">
    <property type="entry name" value="FI04487P"/>
    <property type="match status" value="1"/>
</dbReference>
<dbReference type="Gene3D" id="3.40.640.10">
    <property type="entry name" value="Type I PLP-dependent aspartate aminotransferase-like (Major domain)"/>
    <property type="match status" value="1"/>
</dbReference>
<keyword evidence="3" id="KW-0808">Transferase</keyword>
<comment type="caution">
    <text evidence="6">The sequence shown here is derived from an EMBL/GenBank/DDBJ whole genome shotgun (WGS) entry which is preliminary data.</text>
</comment>
<evidence type="ECO:0000256" key="2">
    <source>
        <dbReference type="ARBA" id="ARBA00022576"/>
    </source>
</evidence>
<proteinExistence type="predicted"/>
<evidence type="ECO:0000313" key="7">
    <source>
        <dbReference type="Proteomes" id="UP001189429"/>
    </source>
</evidence>
<evidence type="ECO:0000256" key="4">
    <source>
        <dbReference type="ARBA" id="ARBA00022898"/>
    </source>
</evidence>
<name>A0ABN9TZ55_9DINO</name>
<evidence type="ECO:0000256" key="1">
    <source>
        <dbReference type="ARBA" id="ARBA00001933"/>
    </source>
</evidence>
<dbReference type="InterPro" id="IPR051326">
    <property type="entry name" value="Kynurenine-oxoglutarate_AT"/>
</dbReference>
<keyword evidence="7" id="KW-1185">Reference proteome</keyword>